<organism evidence="2">
    <name type="scientific">Lotus japonicus</name>
    <name type="common">Lotus corniculatus var. japonicus</name>
    <dbReference type="NCBI Taxonomy" id="34305"/>
    <lineage>
        <taxon>Eukaryota</taxon>
        <taxon>Viridiplantae</taxon>
        <taxon>Streptophyta</taxon>
        <taxon>Embryophyta</taxon>
        <taxon>Tracheophyta</taxon>
        <taxon>Spermatophyta</taxon>
        <taxon>Magnoliopsida</taxon>
        <taxon>eudicotyledons</taxon>
        <taxon>Gunneridae</taxon>
        <taxon>Pentapetalae</taxon>
        <taxon>rosids</taxon>
        <taxon>fabids</taxon>
        <taxon>Fabales</taxon>
        <taxon>Fabaceae</taxon>
        <taxon>Papilionoideae</taxon>
        <taxon>50 kb inversion clade</taxon>
        <taxon>NPAAA clade</taxon>
        <taxon>Hologalegina</taxon>
        <taxon>robinioid clade</taxon>
        <taxon>Loteae</taxon>
        <taxon>Lotus</taxon>
    </lineage>
</organism>
<name>I3SML0_LOTJA</name>
<evidence type="ECO:0000256" key="1">
    <source>
        <dbReference type="SAM" id="MobiDB-lite"/>
    </source>
</evidence>
<reference evidence="2" key="1">
    <citation type="submission" date="2012-05" db="EMBL/GenBank/DDBJ databases">
        <authorList>
            <person name="Krishnakumar V."/>
            <person name="Cheung F."/>
            <person name="Xiao Y."/>
            <person name="Chan A."/>
            <person name="Moskal W.A."/>
            <person name="Town C.D."/>
        </authorList>
    </citation>
    <scope>NUCLEOTIDE SEQUENCE</scope>
</reference>
<accession>I3SML0</accession>
<dbReference type="EMBL" id="BT141708">
    <property type="protein sequence ID" value="AFK41502.1"/>
    <property type="molecule type" value="mRNA"/>
</dbReference>
<proteinExistence type="evidence at transcript level"/>
<feature type="region of interest" description="Disordered" evidence="1">
    <location>
        <begin position="1"/>
        <end position="28"/>
    </location>
</feature>
<dbReference type="AlphaFoldDB" id="I3SML0"/>
<sequence>MYNLVVPSKSGSRSEVEVNGAGRTCCSC</sequence>
<protein>
    <submittedName>
        <fullName evidence="2">Uncharacterized protein</fullName>
    </submittedName>
</protein>
<evidence type="ECO:0000313" key="2">
    <source>
        <dbReference type="EMBL" id="AFK41502.1"/>
    </source>
</evidence>